<evidence type="ECO:0000256" key="1">
    <source>
        <dbReference type="SAM" id="Phobius"/>
    </source>
</evidence>
<dbReference type="InterPro" id="IPR021155">
    <property type="entry name" value="Poxvirus_E2/O1"/>
</dbReference>
<organism evidence="2 3">
    <name type="scientific">Shearwaterpox virus</name>
    <dbReference type="NCBI Taxonomy" id="1974596"/>
    <lineage>
        <taxon>Viruses</taxon>
        <taxon>Varidnaviria</taxon>
        <taxon>Bamfordvirae</taxon>
        <taxon>Nucleocytoviricota</taxon>
        <taxon>Pokkesviricetes</taxon>
        <taxon>Chitovirales</taxon>
        <taxon>Poxviridae</taxon>
        <taxon>Chordopoxvirinae</taxon>
        <taxon>Avipoxvirus</taxon>
        <taxon>Avipoxvirus canarypox</taxon>
        <taxon>Canarypox virus</taxon>
    </lineage>
</organism>
<gene>
    <name evidence="2" type="primary">SWPV1-117</name>
</gene>
<keyword evidence="1" id="KW-0472">Membrane</keyword>
<reference evidence="2 3" key="1">
    <citation type="journal article" date="2017" name="BMC Genomics">
        <title>Genomic characterization of two novel pathogenic avipoxviruses isolated from pacific shearwaters (Ardenna spp.).</title>
        <authorList>
            <person name="Sarker S."/>
            <person name="Das S."/>
            <person name="Lavers J.L."/>
            <person name="Hutton I."/>
            <person name="Helbig K."/>
            <person name="Imbery J."/>
            <person name="Upton C."/>
            <person name="Raidal S.R."/>
        </authorList>
    </citation>
    <scope>NUCLEOTIDE SEQUENCE [LARGE SCALE GENOMIC DNA]</scope>
    <source>
        <strain evidence="2 3">SWPV-1</strain>
    </source>
</reference>
<sequence length="742" mass="87763">MLAINKLIDIYEDNSYTHDDHRNTNLQRSFIELPVKDIIDLVKLGFYPQSLPRKLYYVISVNCVDKIYLLKPKYVHLHDLFVVINMFDNIEKYKEIILYYKYEILQSNNYNIINRCKDILKLKTEDNEDILLKDITDKELIDRMIRFPNFMRRVYSTYTLSVRILKEMYYKYRILPINKGITFIKEEDICFFVDSLDNTKVDKDVLYLILECNDKILDSEEVKDVVIRKICRGENIDVLGYYIKHYFVDHTKLGIYYNIFFAERDIVSEYGLRDDSLAVICKYIDKYSKSIRSIAKLLIDNSNYSLLASIIDKVPEDMLSENLYMQIVRNATDKKPKIRSLKPKFFSECLMVMCYLRGYEDIVDFLSGLDVESIIRNRVNPFNDYIFSTDWFNKNTELLKLYISFYFLDPVMMRKLLFEYPLSVSSTKVALDNIKSAYSYLDIKNYINLSNSFDIIELPREFSIPVKKVVNLKDFNNNISFISNKSYNFKIASQLLKYNVFKSLKVENLCYSRRKNIYYLSFNIYKETSISYLHSKLNNDTLRLVNQIGDIGRLFRHGFISFNDYHFGNWFPSLYSSKLLDYYQYNGPDYILSWSIDDIDFKSFIRYNDLPIFFAKKYNKNFLVEKKALLYSCIYSCILLYVIVGSVVYVERENIYYFITNIINSFLKGIGISNSFNFEFQDVVKEIIIIGDLPEAKRKLSLIKPVSILELCKYICVFVSNNGKETGDNQYNCTVFGKTSGT</sequence>
<dbReference type="Proteomes" id="UP000315116">
    <property type="component" value="Segment"/>
</dbReference>
<dbReference type="EMBL" id="KX857216">
    <property type="protein sequence ID" value="ARF02713.1"/>
    <property type="molecule type" value="Genomic_DNA"/>
</dbReference>
<protein>
    <submittedName>
        <fullName evidence="2">SWPV1-117</fullName>
    </submittedName>
</protein>
<keyword evidence="1" id="KW-1133">Transmembrane helix</keyword>
<dbReference type="PIRSF" id="PIRSF015692">
    <property type="entry name" value="VAC_E2L"/>
    <property type="match status" value="1"/>
</dbReference>
<dbReference type="InterPro" id="IPR007585">
    <property type="entry name" value="Poxvirus_E2"/>
</dbReference>
<dbReference type="Pfam" id="PF04497">
    <property type="entry name" value="Pox_E2-like"/>
    <property type="match status" value="1"/>
</dbReference>
<feature type="transmembrane region" description="Helical" evidence="1">
    <location>
        <begin position="628"/>
        <end position="650"/>
    </location>
</feature>
<keyword evidence="1" id="KW-0812">Transmembrane</keyword>
<evidence type="ECO:0000313" key="2">
    <source>
        <dbReference type="EMBL" id="ARF02713.1"/>
    </source>
</evidence>
<name>A0A1V0S7W5_CNPV</name>
<evidence type="ECO:0000313" key="3">
    <source>
        <dbReference type="Proteomes" id="UP000315116"/>
    </source>
</evidence>
<proteinExistence type="predicted"/>
<accession>A0A1V0S7W5</accession>